<accession>A0A9P5P676</accession>
<evidence type="ECO:0000313" key="3">
    <source>
        <dbReference type="Proteomes" id="UP000772434"/>
    </source>
</evidence>
<keyword evidence="1" id="KW-0732">Signal</keyword>
<comment type="caution">
    <text evidence="2">The sequence shown here is derived from an EMBL/GenBank/DDBJ whole genome shotgun (WGS) entry which is preliminary data.</text>
</comment>
<reference evidence="2" key="1">
    <citation type="submission" date="2020-11" db="EMBL/GenBank/DDBJ databases">
        <authorList>
            <consortium name="DOE Joint Genome Institute"/>
            <person name="Ahrendt S."/>
            <person name="Riley R."/>
            <person name="Andreopoulos W."/>
            <person name="Labutti K."/>
            <person name="Pangilinan J."/>
            <person name="Ruiz-Duenas F.J."/>
            <person name="Barrasa J.M."/>
            <person name="Sanchez-Garcia M."/>
            <person name="Camarero S."/>
            <person name="Miyauchi S."/>
            <person name="Serrano A."/>
            <person name="Linde D."/>
            <person name="Babiker R."/>
            <person name="Drula E."/>
            <person name="Ayuso-Fernandez I."/>
            <person name="Pacheco R."/>
            <person name="Padilla G."/>
            <person name="Ferreira P."/>
            <person name="Barriuso J."/>
            <person name="Kellner H."/>
            <person name="Castanera R."/>
            <person name="Alfaro M."/>
            <person name="Ramirez L."/>
            <person name="Pisabarro A.G."/>
            <person name="Kuo A."/>
            <person name="Tritt A."/>
            <person name="Lipzen A."/>
            <person name="He G."/>
            <person name="Yan M."/>
            <person name="Ng V."/>
            <person name="Cullen D."/>
            <person name="Martin F."/>
            <person name="Rosso M.-N."/>
            <person name="Henrissat B."/>
            <person name="Hibbett D."/>
            <person name="Martinez A.T."/>
            <person name="Grigoriev I.V."/>
        </authorList>
    </citation>
    <scope>NUCLEOTIDE SEQUENCE</scope>
    <source>
        <strain evidence="2">AH 40177</strain>
    </source>
</reference>
<dbReference type="Proteomes" id="UP000772434">
    <property type="component" value="Unassembled WGS sequence"/>
</dbReference>
<evidence type="ECO:0000313" key="2">
    <source>
        <dbReference type="EMBL" id="KAF9049418.1"/>
    </source>
</evidence>
<feature type="chain" id="PRO_5040165060" evidence="1">
    <location>
        <begin position="18"/>
        <end position="127"/>
    </location>
</feature>
<protein>
    <submittedName>
        <fullName evidence="2">Uncharacterized protein</fullName>
    </submittedName>
</protein>
<name>A0A9P5P676_9AGAR</name>
<gene>
    <name evidence="2" type="ORF">BDP27DRAFT_1408944</name>
</gene>
<proteinExistence type="predicted"/>
<sequence>MVFLLTFLFSVLSSLVARPSLNAHANYLSILQLKDTQANFNSIKITDDEQLRFSLLGISFSVIVSLFPSLCGCLRDQGLHAQELSLHLVVSGFGGSEGDLFKVSSSMCSRDIGNKDRLNIGGKVVEH</sequence>
<evidence type="ECO:0000256" key="1">
    <source>
        <dbReference type="SAM" id="SignalP"/>
    </source>
</evidence>
<dbReference type="EMBL" id="JADNRY010000477">
    <property type="protein sequence ID" value="KAF9049418.1"/>
    <property type="molecule type" value="Genomic_DNA"/>
</dbReference>
<dbReference type="AlphaFoldDB" id="A0A9P5P676"/>
<feature type="signal peptide" evidence="1">
    <location>
        <begin position="1"/>
        <end position="17"/>
    </location>
</feature>
<keyword evidence="3" id="KW-1185">Reference proteome</keyword>
<organism evidence="2 3">
    <name type="scientific">Rhodocollybia butyracea</name>
    <dbReference type="NCBI Taxonomy" id="206335"/>
    <lineage>
        <taxon>Eukaryota</taxon>
        <taxon>Fungi</taxon>
        <taxon>Dikarya</taxon>
        <taxon>Basidiomycota</taxon>
        <taxon>Agaricomycotina</taxon>
        <taxon>Agaricomycetes</taxon>
        <taxon>Agaricomycetidae</taxon>
        <taxon>Agaricales</taxon>
        <taxon>Marasmiineae</taxon>
        <taxon>Omphalotaceae</taxon>
        <taxon>Rhodocollybia</taxon>
    </lineage>
</organism>